<dbReference type="Gene3D" id="2.60.120.260">
    <property type="entry name" value="Galactose-binding domain-like"/>
    <property type="match status" value="1"/>
</dbReference>
<gene>
    <name evidence="8" type="ORF">QYE76_003405</name>
</gene>
<dbReference type="InterPro" id="IPR017853">
    <property type="entry name" value="GH"/>
</dbReference>
<dbReference type="Pfam" id="PF22848">
    <property type="entry name" value="ASD1_dom"/>
    <property type="match status" value="1"/>
</dbReference>
<keyword evidence="5" id="KW-0378">Hydrolase</keyword>
<dbReference type="InterPro" id="IPR055235">
    <property type="entry name" value="ASD1_cat"/>
</dbReference>
<dbReference type="GO" id="GO:0046373">
    <property type="term" value="P:L-arabinose metabolic process"/>
    <property type="evidence" value="ECO:0007669"/>
    <property type="project" value="InterPro"/>
</dbReference>
<evidence type="ECO:0000256" key="2">
    <source>
        <dbReference type="ARBA" id="ARBA00007186"/>
    </source>
</evidence>
<feature type="signal peptide" evidence="6">
    <location>
        <begin position="1"/>
        <end position="15"/>
    </location>
</feature>
<dbReference type="Gene3D" id="3.20.20.80">
    <property type="entry name" value="Glycosidases"/>
    <property type="match status" value="1"/>
</dbReference>
<protein>
    <recommendedName>
        <fullName evidence="3">non-reducing end alpha-L-arabinofuranosidase</fullName>
        <ecNumber evidence="3">3.2.1.55</ecNumber>
    </recommendedName>
</protein>
<name>A0AAD8RPA2_LOLMU</name>
<dbReference type="SMART" id="SM00813">
    <property type="entry name" value="Alpha-L-AF_C"/>
    <property type="match status" value="1"/>
</dbReference>
<dbReference type="FunFam" id="3.20.20.80:FF:000025">
    <property type="entry name" value="Alpha-L-arabinofuranosidase 1"/>
    <property type="match status" value="1"/>
</dbReference>
<evidence type="ECO:0000256" key="1">
    <source>
        <dbReference type="ARBA" id="ARBA00001462"/>
    </source>
</evidence>
<organism evidence="8 9">
    <name type="scientific">Lolium multiflorum</name>
    <name type="common">Italian ryegrass</name>
    <name type="synonym">Lolium perenne subsp. multiflorum</name>
    <dbReference type="NCBI Taxonomy" id="4521"/>
    <lineage>
        <taxon>Eukaryota</taxon>
        <taxon>Viridiplantae</taxon>
        <taxon>Streptophyta</taxon>
        <taxon>Embryophyta</taxon>
        <taxon>Tracheophyta</taxon>
        <taxon>Spermatophyta</taxon>
        <taxon>Magnoliopsida</taxon>
        <taxon>Liliopsida</taxon>
        <taxon>Poales</taxon>
        <taxon>Poaceae</taxon>
        <taxon>BOP clade</taxon>
        <taxon>Pooideae</taxon>
        <taxon>Poodae</taxon>
        <taxon>Poeae</taxon>
        <taxon>Poeae Chloroplast Group 2 (Poeae type)</taxon>
        <taxon>Loliodinae</taxon>
        <taxon>Loliinae</taxon>
        <taxon>Lolium</taxon>
    </lineage>
</organism>
<sequence>MSVLCFLLLVLSAQALNEVKVNSLARRPIPGNLFGIFFEEINHAGAGGLWAELVSNRGFEAAPSKIDPWSIIGDQSSIFVATELSSCFNKNRNALRMDVLCDKCPYGGVGVYNPGFWGMNIEQGKSYNLVIHMRSAEFVNLTALLTCSDGLSNDTAVVISSRHLTYTDLSNWERIEVELFAHQTCRTGRLELRSSNRGTLWLDQVSLMPSETYMGHGFRKDLMSMLLDLQPRFLRFPGGCFVEGNVLQNAFIWKDMIGPWERRPGHYGDVWNYWTDDGLGYFEFLQLAEDLGAAPVWVVNIGISHTDEVNITDIAPLVADVLDSLEFARGSSESKWGTIRSAMGHPEPFPVKYVALGNEDCVKKSYRGHYLRFHSAIRKAYPDIEIISNCDGSAKPLYDPADFYDYHIYENATVFFLSKNKFDNAPRTGPKVFVSEYAVRDARDGLNGSLLASLAEAAFLIGLERNSDLIQMASYAPLFVNDNDRNWMPDAIVFNSWQRYGTPSYWMQTFFRESSGAVIHPIKFSSIYSQQLAASAITWHGRKNNFMRVKIVNFGSNAVNLTISVTGLQVGINRARSTVTVLTSRDFLDENSFSHPNKVVPVRSKLLNAAKEMHVQLSPFSFTSYDLALDH</sequence>
<evidence type="ECO:0000256" key="6">
    <source>
        <dbReference type="SAM" id="SignalP"/>
    </source>
</evidence>
<proteinExistence type="inferred from homology"/>
<dbReference type="InterPro" id="IPR013780">
    <property type="entry name" value="Glyco_hydro_b"/>
</dbReference>
<dbReference type="InterPro" id="IPR051563">
    <property type="entry name" value="Glycosyl_Hydrolase_51"/>
</dbReference>
<dbReference type="GO" id="GO:0046556">
    <property type="term" value="F:alpha-L-arabinofuranosidase activity"/>
    <property type="evidence" value="ECO:0007669"/>
    <property type="project" value="UniProtKB-EC"/>
</dbReference>
<dbReference type="PANTHER" id="PTHR31776:SF25">
    <property type="entry name" value="NON-REDUCING END ALPHA-L-ARABINOFURANOSIDASE"/>
    <property type="match status" value="1"/>
</dbReference>
<comment type="similarity">
    <text evidence="2">Belongs to the glycosyl hydrolase 51 family.</text>
</comment>
<evidence type="ECO:0000313" key="9">
    <source>
        <dbReference type="Proteomes" id="UP001231189"/>
    </source>
</evidence>
<dbReference type="PANTHER" id="PTHR31776">
    <property type="entry name" value="ALPHA-L-ARABINOFURANOSIDASE 1"/>
    <property type="match status" value="1"/>
</dbReference>
<evidence type="ECO:0000259" key="7">
    <source>
        <dbReference type="SMART" id="SM00813"/>
    </source>
</evidence>
<feature type="chain" id="PRO_5042067748" description="non-reducing end alpha-L-arabinofuranosidase" evidence="6">
    <location>
        <begin position="16"/>
        <end position="631"/>
    </location>
</feature>
<dbReference type="EMBL" id="JAUUTY010000005">
    <property type="protein sequence ID" value="KAK1629090.1"/>
    <property type="molecule type" value="Genomic_DNA"/>
</dbReference>
<evidence type="ECO:0000256" key="5">
    <source>
        <dbReference type="ARBA" id="ARBA00022801"/>
    </source>
</evidence>
<dbReference type="InterPro" id="IPR010720">
    <property type="entry name" value="Alpha-L-AF_C"/>
</dbReference>
<dbReference type="Pfam" id="PF06964">
    <property type="entry name" value="Alpha-L-AF_C"/>
    <property type="match status" value="1"/>
</dbReference>
<dbReference type="GO" id="GO:0000272">
    <property type="term" value="P:polysaccharide catabolic process"/>
    <property type="evidence" value="ECO:0007669"/>
    <property type="project" value="UniProtKB-ARBA"/>
</dbReference>
<keyword evidence="4 6" id="KW-0732">Signal</keyword>
<feature type="domain" description="Alpha-L-arabinofuranosidase C-terminal" evidence="7">
    <location>
        <begin position="435"/>
        <end position="621"/>
    </location>
</feature>
<keyword evidence="9" id="KW-1185">Reference proteome</keyword>
<evidence type="ECO:0000313" key="8">
    <source>
        <dbReference type="EMBL" id="KAK1629090.1"/>
    </source>
</evidence>
<evidence type="ECO:0000256" key="4">
    <source>
        <dbReference type="ARBA" id="ARBA00022729"/>
    </source>
</evidence>
<evidence type="ECO:0000256" key="3">
    <source>
        <dbReference type="ARBA" id="ARBA00012670"/>
    </source>
</evidence>
<dbReference type="AlphaFoldDB" id="A0AAD8RPA2"/>
<dbReference type="Gene3D" id="2.60.40.1180">
    <property type="entry name" value="Golgi alpha-mannosidase II"/>
    <property type="match status" value="1"/>
</dbReference>
<dbReference type="FunFam" id="2.60.40.1180:FF:000011">
    <property type="entry name" value="Alpha-L-arabinofuranosidase 1"/>
    <property type="match status" value="1"/>
</dbReference>
<reference evidence="8" key="1">
    <citation type="submission" date="2023-07" db="EMBL/GenBank/DDBJ databases">
        <title>A chromosome-level genome assembly of Lolium multiflorum.</title>
        <authorList>
            <person name="Chen Y."/>
            <person name="Copetti D."/>
            <person name="Kolliker R."/>
            <person name="Studer B."/>
        </authorList>
    </citation>
    <scope>NUCLEOTIDE SEQUENCE</scope>
    <source>
        <strain evidence="8">02402/16</strain>
        <tissue evidence="8">Leaf</tissue>
    </source>
</reference>
<comment type="catalytic activity">
    <reaction evidence="1">
        <text>Hydrolysis of terminal non-reducing alpha-L-arabinofuranoside residues in alpha-L-arabinosides.</text>
        <dbReference type="EC" id="3.2.1.55"/>
    </reaction>
</comment>
<dbReference type="EC" id="3.2.1.55" evidence="3"/>
<dbReference type="Proteomes" id="UP001231189">
    <property type="component" value="Unassembled WGS sequence"/>
</dbReference>
<accession>A0AAD8RPA2</accession>
<comment type="caution">
    <text evidence="8">The sequence shown here is derived from an EMBL/GenBank/DDBJ whole genome shotgun (WGS) entry which is preliminary data.</text>
</comment>
<dbReference type="SUPFAM" id="SSF51445">
    <property type="entry name" value="(Trans)glycosidases"/>
    <property type="match status" value="1"/>
</dbReference>